<gene>
    <name evidence="1" type="ORF">QTG54_012319</name>
</gene>
<dbReference type="EMBL" id="JATAAI010000027">
    <property type="protein sequence ID" value="KAK1736874.1"/>
    <property type="molecule type" value="Genomic_DNA"/>
</dbReference>
<reference evidence="1" key="1">
    <citation type="submission" date="2023-06" db="EMBL/GenBank/DDBJ databases">
        <title>Survivors Of The Sea: Transcriptome response of Skeletonema marinoi to long-term dormancy.</title>
        <authorList>
            <person name="Pinder M.I.M."/>
            <person name="Kourtchenko O."/>
            <person name="Robertson E.K."/>
            <person name="Larsson T."/>
            <person name="Maumus F."/>
            <person name="Osuna-Cruz C.M."/>
            <person name="Vancaester E."/>
            <person name="Stenow R."/>
            <person name="Vandepoele K."/>
            <person name="Ploug H."/>
            <person name="Bruchert V."/>
            <person name="Godhe A."/>
            <person name="Topel M."/>
        </authorList>
    </citation>
    <scope>NUCLEOTIDE SEQUENCE</scope>
    <source>
        <strain evidence="1">R05AC</strain>
    </source>
</reference>
<dbReference type="SUPFAM" id="SSF81901">
    <property type="entry name" value="HCP-like"/>
    <property type="match status" value="1"/>
</dbReference>
<dbReference type="Proteomes" id="UP001224775">
    <property type="component" value="Unassembled WGS sequence"/>
</dbReference>
<comment type="caution">
    <text evidence="1">The sequence shown here is derived from an EMBL/GenBank/DDBJ whole genome shotgun (WGS) entry which is preliminary data.</text>
</comment>
<proteinExistence type="predicted"/>
<name>A0AAD9D8M5_9STRA</name>
<dbReference type="Gene3D" id="1.25.40.10">
    <property type="entry name" value="Tetratricopeptide repeat domain"/>
    <property type="match status" value="1"/>
</dbReference>
<evidence type="ECO:0000313" key="2">
    <source>
        <dbReference type="Proteomes" id="UP001224775"/>
    </source>
</evidence>
<dbReference type="InterPro" id="IPR011990">
    <property type="entry name" value="TPR-like_helical_dom_sf"/>
</dbReference>
<evidence type="ECO:0008006" key="3">
    <source>
        <dbReference type="Google" id="ProtNLM"/>
    </source>
</evidence>
<keyword evidence="2" id="KW-1185">Reference proteome</keyword>
<organism evidence="1 2">
    <name type="scientific">Skeletonema marinoi</name>
    <dbReference type="NCBI Taxonomy" id="267567"/>
    <lineage>
        <taxon>Eukaryota</taxon>
        <taxon>Sar</taxon>
        <taxon>Stramenopiles</taxon>
        <taxon>Ochrophyta</taxon>
        <taxon>Bacillariophyta</taxon>
        <taxon>Coscinodiscophyceae</taxon>
        <taxon>Thalassiosirophycidae</taxon>
        <taxon>Thalassiosirales</taxon>
        <taxon>Skeletonemataceae</taxon>
        <taxon>Skeletonema</taxon>
        <taxon>Skeletonema marinoi-dohrnii complex</taxon>
    </lineage>
</organism>
<dbReference type="AlphaFoldDB" id="A0AAD9D8M5"/>
<protein>
    <recommendedName>
        <fullName evidence="3">Sel1 repeat family protein</fullName>
    </recommendedName>
</protein>
<evidence type="ECO:0000313" key="1">
    <source>
        <dbReference type="EMBL" id="KAK1736874.1"/>
    </source>
</evidence>
<sequence length="111" mass="12649">MPIEGDCKEIGSMLLKHASKGMAWAQVYVGNKYFNGVNGFDLGKEKGLRLIEESADQRDPDGLFEMALTCKERTLERNESRYMHYLKEAADLGQQDAQEELATAYNRRNNE</sequence>
<accession>A0AAD9D8M5</accession>